<gene>
    <name evidence="1" type="ORF">AG1IA_06771</name>
</gene>
<accession>L8WLZ7</accession>
<sequence>MKKAHMLVPIASFLGIHIEAAPIDGAINAIALFQPVVGLFKVSVSEETFACA</sequence>
<dbReference type="AlphaFoldDB" id="L8WLZ7"/>
<keyword evidence="2" id="KW-1185">Reference proteome</keyword>
<evidence type="ECO:0000313" key="2">
    <source>
        <dbReference type="Proteomes" id="UP000011668"/>
    </source>
</evidence>
<dbReference type="Proteomes" id="UP000011668">
    <property type="component" value="Unassembled WGS sequence"/>
</dbReference>
<evidence type="ECO:0000313" key="1">
    <source>
        <dbReference type="EMBL" id="ELU39191.1"/>
    </source>
</evidence>
<proteinExistence type="predicted"/>
<name>L8WLZ7_THACA</name>
<dbReference type="HOGENOM" id="CLU_3088934_0_0_1"/>
<dbReference type="EMBL" id="AFRT01001891">
    <property type="protein sequence ID" value="ELU39191.1"/>
    <property type="molecule type" value="Genomic_DNA"/>
</dbReference>
<protein>
    <submittedName>
        <fullName evidence="1">Uncharacterized protein</fullName>
    </submittedName>
</protein>
<organism evidence="1 2">
    <name type="scientific">Thanatephorus cucumeris (strain AG1-IA)</name>
    <name type="common">Rice sheath blight fungus</name>
    <name type="synonym">Rhizoctonia solani</name>
    <dbReference type="NCBI Taxonomy" id="983506"/>
    <lineage>
        <taxon>Eukaryota</taxon>
        <taxon>Fungi</taxon>
        <taxon>Dikarya</taxon>
        <taxon>Basidiomycota</taxon>
        <taxon>Agaricomycotina</taxon>
        <taxon>Agaricomycetes</taxon>
        <taxon>Cantharellales</taxon>
        <taxon>Ceratobasidiaceae</taxon>
        <taxon>Rhizoctonia</taxon>
        <taxon>Rhizoctonia solani AG-1</taxon>
    </lineage>
</organism>
<reference evidence="1 2" key="1">
    <citation type="journal article" date="2013" name="Nat. Commun.">
        <title>The evolution and pathogenic mechanisms of the rice sheath blight pathogen.</title>
        <authorList>
            <person name="Zheng A."/>
            <person name="Lin R."/>
            <person name="Xu L."/>
            <person name="Qin P."/>
            <person name="Tang C."/>
            <person name="Ai P."/>
            <person name="Zhang D."/>
            <person name="Liu Y."/>
            <person name="Sun Z."/>
            <person name="Feng H."/>
            <person name="Wang Y."/>
            <person name="Chen Y."/>
            <person name="Liang X."/>
            <person name="Fu R."/>
            <person name="Li Q."/>
            <person name="Zhang J."/>
            <person name="Yu X."/>
            <person name="Xie Z."/>
            <person name="Ding L."/>
            <person name="Guan P."/>
            <person name="Tang J."/>
            <person name="Liang Y."/>
            <person name="Wang S."/>
            <person name="Deng Q."/>
            <person name="Li S."/>
            <person name="Zhu J."/>
            <person name="Wang L."/>
            <person name="Liu H."/>
            <person name="Li P."/>
        </authorList>
    </citation>
    <scope>NUCLEOTIDE SEQUENCE [LARGE SCALE GENOMIC DNA]</scope>
    <source>
        <strain evidence="2">AG-1 IA</strain>
    </source>
</reference>
<comment type="caution">
    <text evidence="1">The sequence shown here is derived from an EMBL/GenBank/DDBJ whole genome shotgun (WGS) entry which is preliminary data.</text>
</comment>